<dbReference type="GO" id="GO:0005737">
    <property type="term" value="C:cytoplasm"/>
    <property type="evidence" value="ECO:0007669"/>
    <property type="project" value="TreeGrafter"/>
</dbReference>
<evidence type="ECO:0000256" key="2">
    <source>
        <dbReference type="ARBA" id="ARBA00022801"/>
    </source>
</evidence>
<reference evidence="3" key="2">
    <citation type="journal article" date="2015" name="Data Brief">
        <title>Shoot transcriptome of the giant reed, Arundo donax.</title>
        <authorList>
            <person name="Barrero R.A."/>
            <person name="Guerrero F.D."/>
            <person name="Moolhuijzen P."/>
            <person name="Goolsby J.A."/>
            <person name="Tidwell J."/>
            <person name="Bellgard S.E."/>
            <person name="Bellgard M.I."/>
        </authorList>
    </citation>
    <scope>NUCLEOTIDE SEQUENCE</scope>
    <source>
        <tissue evidence="3">Shoot tissue taken approximately 20 cm above the soil surface</tissue>
    </source>
</reference>
<name>A0A0A9EU49_ARUDO</name>
<dbReference type="EMBL" id="GBRH01193621">
    <property type="protein sequence ID" value="JAE04275.1"/>
    <property type="molecule type" value="Transcribed_RNA"/>
</dbReference>
<dbReference type="AlphaFoldDB" id="A0A0A9EU49"/>
<accession>A0A0A9EU49</accession>
<organism evidence="3">
    <name type="scientific">Arundo donax</name>
    <name type="common">Giant reed</name>
    <name type="synonym">Donax arundinaceus</name>
    <dbReference type="NCBI Taxonomy" id="35708"/>
    <lineage>
        <taxon>Eukaryota</taxon>
        <taxon>Viridiplantae</taxon>
        <taxon>Streptophyta</taxon>
        <taxon>Embryophyta</taxon>
        <taxon>Tracheophyta</taxon>
        <taxon>Spermatophyta</taxon>
        <taxon>Magnoliopsida</taxon>
        <taxon>Liliopsida</taxon>
        <taxon>Poales</taxon>
        <taxon>Poaceae</taxon>
        <taxon>PACMAD clade</taxon>
        <taxon>Arundinoideae</taxon>
        <taxon>Arundineae</taxon>
        <taxon>Arundo</taxon>
    </lineage>
</organism>
<dbReference type="PANTHER" id="PTHR23422:SF9">
    <property type="entry name" value="ZN-DEPENDENT HYDROLASE"/>
    <property type="match status" value="1"/>
</dbReference>
<dbReference type="GO" id="GO:0046872">
    <property type="term" value="F:metal ion binding"/>
    <property type="evidence" value="ECO:0007669"/>
    <property type="project" value="UniProtKB-KW"/>
</dbReference>
<proteinExistence type="predicted"/>
<protein>
    <submittedName>
        <fullName evidence="3">Uncharacterized protein</fullName>
    </submittedName>
</protein>
<dbReference type="GO" id="GO:0008239">
    <property type="term" value="F:dipeptidyl-peptidase activity"/>
    <property type="evidence" value="ECO:0007669"/>
    <property type="project" value="TreeGrafter"/>
</dbReference>
<dbReference type="InterPro" id="IPR039461">
    <property type="entry name" value="Peptidase_M49"/>
</dbReference>
<keyword evidence="2" id="KW-0378">Hydrolase</keyword>
<reference evidence="3" key="1">
    <citation type="submission" date="2014-09" db="EMBL/GenBank/DDBJ databases">
        <authorList>
            <person name="Magalhaes I.L.F."/>
            <person name="Oliveira U."/>
            <person name="Santos F.R."/>
            <person name="Vidigal T.H.D.A."/>
            <person name="Brescovit A.D."/>
            <person name="Santos A.J."/>
        </authorList>
    </citation>
    <scope>NUCLEOTIDE SEQUENCE</scope>
    <source>
        <tissue evidence="3">Shoot tissue taken approximately 20 cm above the soil surface</tissue>
    </source>
</reference>
<keyword evidence="1" id="KW-0479">Metal-binding</keyword>
<dbReference type="PANTHER" id="PTHR23422">
    <property type="entry name" value="DIPEPTIDYL PEPTIDASE III-RELATED"/>
    <property type="match status" value="1"/>
</dbReference>
<evidence type="ECO:0000313" key="3">
    <source>
        <dbReference type="EMBL" id="JAE04275.1"/>
    </source>
</evidence>
<evidence type="ECO:0000256" key="1">
    <source>
        <dbReference type="ARBA" id="ARBA00022723"/>
    </source>
</evidence>
<sequence>MYVSFLAGCLRSIRFGLEEAHGKGQALQFNWLYEKGAFVLHPDRTFSVDFTRVEDAVESLSREILTIQAKGDKPAAQSLLQSRATFDRTIACGIGEDRTHAGTC</sequence>